<reference evidence="1 2" key="1">
    <citation type="submission" date="2019-01" db="EMBL/GenBank/DDBJ databases">
        <title>Draft genome sequence of Psathyrella aberdarensis IHI B618.</title>
        <authorList>
            <person name="Buettner E."/>
            <person name="Kellner H."/>
        </authorList>
    </citation>
    <scope>NUCLEOTIDE SEQUENCE [LARGE SCALE GENOMIC DNA]</scope>
    <source>
        <strain evidence="1 2">IHI B618</strain>
    </source>
</reference>
<sequence>MEDLREAREDVGRERVQLGELKRLFSETERRLETTEKLLKSRTDELTAAQAFMTTADECSGTDVSHMVTQLNDDVYQCAAFMAEEAIKRDGMEQPLGEAALAHLAKASQELIAFGWNEALVQRLRPDILDQETVLFEAMVQNIFTCWCYRIISSFCYESIEVNHYLTGLGHSIIRSTDATIAKNWLALTHSQLKMQKFDTGHIIRDLGNVMFTAGWQVTTPEREDVGKRVEEKIEEICTKALKIKEMVTQKILSAEVVVVYYPPGASYDTGAMEDVYESGRDAERAESGQHILCSTGLGVQYNVTKSLSSDIERQGEAEDVRHRYT</sequence>
<keyword evidence="2" id="KW-1185">Reference proteome</keyword>
<evidence type="ECO:0000313" key="1">
    <source>
        <dbReference type="EMBL" id="RXW25665.1"/>
    </source>
</evidence>
<name>A0A4Q2E2K5_9AGAR</name>
<dbReference type="STRING" id="2316362.A0A4Q2E2K5"/>
<organism evidence="1 2">
    <name type="scientific">Candolleomyces aberdarensis</name>
    <dbReference type="NCBI Taxonomy" id="2316362"/>
    <lineage>
        <taxon>Eukaryota</taxon>
        <taxon>Fungi</taxon>
        <taxon>Dikarya</taxon>
        <taxon>Basidiomycota</taxon>
        <taxon>Agaricomycotina</taxon>
        <taxon>Agaricomycetes</taxon>
        <taxon>Agaricomycetidae</taxon>
        <taxon>Agaricales</taxon>
        <taxon>Agaricineae</taxon>
        <taxon>Psathyrellaceae</taxon>
        <taxon>Candolleomyces</taxon>
    </lineage>
</organism>
<evidence type="ECO:0000313" key="2">
    <source>
        <dbReference type="Proteomes" id="UP000290288"/>
    </source>
</evidence>
<proteinExistence type="predicted"/>
<dbReference type="EMBL" id="SDEE01000002">
    <property type="protein sequence ID" value="RXW25665.1"/>
    <property type="molecule type" value="Genomic_DNA"/>
</dbReference>
<dbReference type="OrthoDB" id="3147752at2759"/>
<dbReference type="Proteomes" id="UP000290288">
    <property type="component" value="Unassembled WGS sequence"/>
</dbReference>
<accession>A0A4Q2E2K5</accession>
<gene>
    <name evidence="1" type="ORF">EST38_g133</name>
</gene>
<comment type="caution">
    <text evidence="1">The sequence shown here is derived from an EMBL/GenBank/DDBJ whole genome shotgun (WGS) entry which is preliminary data.</text>
</comment>
<protein>
    <submittedName>
        <fullName evidence="1">Uncharacterized protein</fullName>
    </submittedName>
</protein>
<dbReference type="AlphaFoldDB" id="A0A4Q2E2K5"/>